<reference evidence="2 3" key="1">
    <citation type="journal article" date="2014" name="Nat. Commun.">
        <title>Molecular traces of alternative social organization in a termite genome.</title>
        <authorList>
            <person name="Terrapon N."/>
            <person name="Li C."/>
            <person name="Robertson H.M."/>
            <person name="Ji L."/>
            <person name="Meng X."/>
            <person name="Booth W."/>
            <person name="Chen Z."/>
            <person name="Childers C.P."/>
            <person name="Glastad K.M."/>
            <person name="Gokhale K."/>
            <person name="Gowin J."/>
            <person name="Gronenberg W."/>
            <person name="Hermansen R.A."/>
            <person name="Hu H."/>
            <person name="Hunt B.G."/>
            <person name="Huylmans A.K."/>
            <person name="Khalil S.M."/>
            <person name="Mitchell R.D."/>
            <person name="Munoz-Torres M.C."/>
            <person name="Mustard J.A."/>
            <person name="Pan H."/>
            <person name="Reese J.T."/>
            <person name="Scharf M.E."/>
            <person name="Sun F."/>
            <person name="Vogel H."/>
            <person name="Xiao J."/>
            <person name="Yang W."/>
            <person name="Yang Z."/>
            <person name="Yang Z."/>
            <person name="Zhou J."/>
            <person name="Zhu J."/>
            <person name="Brent C.S."/>
            <person name="Elsik C.G."/>
            <person name="Goodisman M.A."/>
            <person name="Liberles D.A."/>
            <person name="Roe R.M."/>
            <person name="Vargo E.L."/>
            <person name="Vilcinskas A."/>
            <person name="Wang J."/>
            <person name="Bornberg-Bauer E."/>
            <person name="Korb J."/>
            <person name="Zhang G."/>
            <person name="Liebig J."/>
        </authorList>
    </citation>
    <scope>NUCLEOTIDE SEQUENCE [LARGE SCALE GENOMIC DNA]</scope>
    <source>
        <tissue evidence="2">Whole organism</tissue>
    </source>
</reference>
<keyword evidence="3" id="KW-1185">Reference proteome</keyword>
<protein>
    <submittedName>
        <fullName evidence="2">Uncharacterized protein</fullName>
    </submittedName>
</protein>
<feature type="compositionally biased region" description="Basic residues" evidence="1">
    <location>
        <begin position="40"/>
        <end position="53"/>
    </location>
</feature>
<proteinExistence type="predicted"/>
<feature type="region of interest" description="Disordered" evidence="1">
    <location>
        <begin position="1"/>
        <end position="74"/>
    </location>
</feature>
<dbReference type="Proteomes" id="UP000027135">
    <property type="component" value="Unassembled WGS sequence"/>
</dbReference>
<evidence type="ECO:0000313" key="2">
    <source>
        <dbReference type="EMBL" id="KDR15646.1"/>
    </source>
</evidence>
<evidence type="ECO:0000256" key="1">
    <source>
        <dbReference type="SAM" id="MobiDB-lite"/>
    </source>
</evidence>
<dbReference type="AlphaFoldDB" id="A0A067R7Y3"/>
<name>A0A067R7Y3_ZOONE</name>
<gene>
    <name evidence="2" type="ORF">L798_09722</name>
</gene>
<accession>A0A067R7Y3</accession>
<sequence length="146" mass="16290">MRRIPALPDIVPITDIRAAAPSDAPVPPPRRGTPEGGVRPRPRRPPRRPRRRTSSCCCNEKKQGVPNDDRTTENWKEVGKDLRKIADEFCTSSRLEGEGTQTAPHLHNKKKEEGLLSLLLPPRLGGSMWTAVIILVGWRFLASSGW</sequence>
<feature type="compositionally biased region" description="Basic and acidic residues" evidence="1">
    <location>
        <begin position="59"/>
        <end position="74"/>
    </location>
</feature>
<dbReference type="EMBL" id="KK852818">
    <property type="protein sequence ID" value="KDR15646.1"/>
    <property type="molecule type" value="Genomic_DNA"/>
</dbReference>
<evidence type="ECO:0000313" key="3">
    <source>
        <dbReference type="Proteomes" id="UP000027135"/>
    </source>
</evidence>
<dbReference type="InParanoid" id="A0A067R7Y3"/>
<organism evidence="2 3">
    <name type="scientific">Zootermopsis nevadensis</name>
    <name type="common">Dampwood termite</name>
    <dbReference type="NCBI Taxonomy" id="136037"/>
    <lineage>
        <taxon>Eukaryota</taxon>
        <taxon>Metazoa</taxon>
        <taxon>Ecdysozoa</taxon>
        <taxon>Arthropoda</taxon>
        <taxon>Hexapoda</taxon>
        <taxon>Insecta</taxon>
        <taxon>Pterygota</taxon>
        <taxon>Neoptera</taxon>
        <taxon>Polyneoptera</taxon>
        <taxon>Dictyoptera</taxon>
        <taxon>Blattodea</taxon>
        <taxon>Blattoidea</taxon>
        <taxon>Termitoidae</taxon>
        <taxon>Termopsidae</taxon>
        <taxon>Zootermopsis</taxon>
    </lineage>
</organism>